<feature type="region of interest" description="Disordered" evidence="4">
    <location>
        <begin position="59"/>
        <end position="81"/>
    </location>
</feature>
<feature type="domain" description="HTH gntR-type" evidence="5">
    <location>
        <begin position="7"/>
        <end position="75"/>
    </location>
</feature>
<accession>A0ABW3BCN6</accession>
<dbReference type="SMART" id="SM00345">
    <property type="entry name" value="HTH_GNTR"/>
    <property type="match status" value="1"/>
</dbReference>
<evidence type="ECO:0000256" key="3">
    <source>
        <dbReference type="ARBA" id="ARBA00023163"/>
    </source>
</evidence>
<proteinExistence type="predicted"/>
<dbReference type="PANTHER" id="PTHR44846">
    <property type="entry name" value="MANNOSYL-D-GLYCERATE TRANSPORT/METABOLISM SYSTEM REPRESSOR MNGR-RELATED"/>
    <property type="match status" value="1"/>
</dbReference>
<dbReference type="Proteomes" id="UP001596956">
    <property type="component" value="Unassembled WGS sequence"/>
</dbReference>
<keyword evidence="3" id="KW-0804">Transcription</keyword>
<evidence type="ECO:0000256" key="4">
    <source>
        <dbReference type="SAM" id="MobiDB-lite"/>
    </source>
</evidence>
<dbReference type="Pfam" id="PF00392">
    <property type="entry name" value="GntR"/>
    <property type="match status" value="1"/>
</dbReference>
<dbReference type="InterPro" id="IPR036390">
    <property type="entry name" value="WH_DNA-bd_sf"/>
</dbReference>
<gene>
    <name evidence="6" type="ORF">ACFQZU_04290</name>
</gene>
<name>A0ABW3BCN6_9ACTN</name>
<dbReference type="Gene3D" id="1.10.10.10">
    <property type="entry name" value="Winged helix-like DNA-binding domain superfamily/Winged helix DNA-binding domain"/>
    <property type="match status" value="1"/>
</dbReference>
<sequence>MSSGPPSQPYKRVLDALHAQITSGELQPGDQLPPTRDLAEQHGVASMTARRALQALREEGRAEPRHGVGWFIIEPPPPTPSVEERLAALETEVEDLRRRVESA</sequence>
<keyword evidence="7" id="KW-1185">Reference proteome</keyword>
<protein>
    <submittedName>
        <fullName evidence="6">GntR family transcriptional regulator</fullName>
    </submittedName>
</protein>
<evidence type="ECO:0000259" key="5">
    <source>
        <dbReference type="PROSITE" id="PS50949"/>
    </source>
</evidence>
<dbReference type="InterPro" id="IPR000524">
    <property type="entry name" value="Tscrpt_reg_HTH_GntR"/>
</dbReference>
<dbReference type="PROSITE" id="PS50949">
    <property type="entry name" value="HTH_GNTR"/>
    <property type="match status" value="1"/>
</dbReference>
<dbReference type="EMBL" id="JBHTHR010000064">
    <property type="protein sequence ID" value="MFD0800539.1"/>
    <property type="molecule type" value="Genomic_DNA"/>
</dbReference>
<dbReference type="SUPFAM" id="SSF46785">
    <property type="entry name" value="Winged helix' DNA-binding domain"/>
    <property type="match status" value="1"/>
</dbReference>
<feature type="region of interest" description="Disordered" evidence="4">
    <location>
        <begin position="24"/>
        <end position="46"/>
    </location>
</feature>
<evidence type="ECO:0000313" key="7">
    <source>
        <dbReference type="Proteomes" id="UP001596956"/>
    </source>
</evidence>
<evidence type="ECO:0000256" key="2">
    <source>
        <dbReference type="ARBA" id="ARBA00023125"/>
    </source>
</evidence>
<dbReference type="InterPro" id="IPR050679">
    <property type="entry name" value="Bact_HTH_transcr_reg"/>
</dbReference>
<reference evidence="7" key="1">
    <citation type="journal article" date="2019" name="Int. J. Syst. Evol. Microbiol.">
        <title>The Global Catalogue of Microorganisms (GCM) 10K type strain sequencing project: providing services to taxonomists for standard genome sequencing and annotation.</title>
        <authorList>
            <consortium name="The Broad Institute Genomics Platform"/>
            <consortium name="The Broad Institute Genome Sequencing Center for Infectious Disease"/>
            <person name="Wu L."/>
            <person name="Ma J."/>
        </authorList>
    </citation>
    <scope>NUCLEOTIDE SEQUENCE [LARGE SCALE GENOMIC DNA]</scope>
    <source>
        <strain evidence="7">CCUG 63369</strain>
    </source>
</reference>
<dbReference type="PANTHER" id="PTHR44846:SF17">
    <property type="entry name" value="GNTR-FAMILY TRANSCRIPTIONAL REGULATOR"/>
    <property type="match status" value="1"/>
</dbReference>
<evidence type="ECO:0000256" key="1">
    <source>
        <dbReference type="ARBA" id="ARBA00023015"/>
    </source>
</evidence>
<dbReference type="InterPro" id="IPR036388">
    <property type="entry name" value="WH-like_DNA-bd_sf"/>
</dbReference>
<dbReference type="CDD" id="cd07377">
    <property type="entry name" value="WHTH_GntR"/>
    <property type="match status" value="1"/>
</dbReference>
<evidence type="ECO:0000313" key="6">
    <source>
        <dbReference type="EMBL" id="MFD0800539.1"/>
    </source>
</evidence>
<organism evidence="6 7">
    <name type="scientific">Streptomonospora algeriensis</name>
    <dbReference type="NCBI Taxonomy" id="995084"/>
    <lineage>
        <taxon>Bacteria</taxon>
        <taxon>Bacillati</taxon>
        <taxon>Actinomycetota</taxon>
        <taxon>Actinomycetes</taxon>
        <taxon>Streptosporangiales</taxon>
        <taxon>Nocardiopsidaceae</taxon>
        <taxon>Streptomonospora</taxon>
    </lineage>
</organism>
<keyword evidence="2" id="KW-0238">DNA-binding</keyword>
<comment type="caution">
    <text evidence="6">The sequence shown here is derived from an EMBL/GenBank/DDBJ whole genome shotgun (WGS) entry which is preliminary data.</text>
</comment>
<keyword evidence="1" id="KW-0805">Transcription regulation</keyword>